<sequence>MKKNRNKVIIIALVVCCIIGGYKVYPYVFKEKGSLYSLRMIKSYTDCNYGKIQVSKNGSKDEKEENTQNYNNDNEESKKILDYLNKFKLKEIGNEEASKNEKSEVFCITFYQCYDEHKNQLKSSKKLIITFYNNNMMQVTTSDKYKSSKYYKITEGNVDFKYINKILSNTEKI</sequence>
<dbReference type="EMBL" id="JAUSWN010000025">
    <property type="protein sequence ID" value="MDQ0480679.1"/>
    <property type="molecule type" value="Genomic_DNA"/>
</dbReference>
<protein>
    <recommendedName>
        <fullName evidence="3">Lipoprotein</fullName>
    </recommendedName>
</protein>
<proteinExistence type="predicted"/>
<accession>A0ABU0JU94</accession>
<organism evidence="1 2">
    <name type="scientific">Hathewaya limosa</name>
    <name type="common">Clostridium limosum</name>
    <dbReference type="NCBI Taxonomy" id="1536"/>
    <lineage>
        <taxon>Bacteria</taxon>
        <taxon>Bacillati</taxon>
        <taxon>Bacillota</taxon>
        <taxon>Clostridia</taxon>
        <taxon>Eubacteriales</taxon>
        <taxon>Clostridiaceae</taxon>
        <taxon>Hathewaya</taxon>
    </lineage>
</organism>
<dbReference type="RefSeq" id="WP_307356760.1">
    <property type="nucleotide sequence ID" value="NZ_BAAACJ010000038.1"/>
</dbReference>
<comment type="caution">
    <text evidence="1">The sequence shown here is derived from an EMBL/GenBank/DDBJ whole genome shotgun (WGS) entry which is preliminary data.</text>
</comment>
<evidence type="ECO:0000313" key="2">
    <source>
        <dbReference type="Proteomes" id="UP001224418"/>
    </source>
</evidence>
<gene>
    <name evidence="1" type="ORF">QOZ93_002429</name>
</gene>
<reference evidence="1 2" key="1">
    <citation type="submission" date="2023-07" db="EMBL/GenBank/DDBJ databases">
        <title>Genomic Encyclopedia of Type Strains, Phase IV (KMG-IV): sequencing the most valuable type-strain genomes for metagenomic binning, comparative biology and taxonomic classification.</title>
        <authorList>
            <person name="Goeker M."/>
        </authorList>
    </citation>
    <scope>NUCLEOTIDE SEQUENCE [LARGE SCALE GENOMIC DNA]</scope>
    <source>
        <strain evidence="1 2">DSM 1400</strain>
    </source>
</reference>
<dbReference type="Proteomes" id="UP001224418">
    <property type="component" value="Unassembled WGS sequence"/>
</dbReference>
<evidence type="ECO:0008006" key="3">
    <source>
        <dbReference type="Google" id="ProtNLM"/>
    </source>
</evidence>
<keyword evidence="2" id="KW-1185">Reference proteome</keyword>
<evidence type="ECO:0000313" key="1">
    <source>
        <dbReference type="EMBL" id="MDQ0480679.1"/>
    </source>
</evidence>
<name>A0ABU0JU94_HATLI</name>